<proteinExistence type="inferred from homology"/>
<dbReference type="RefSeq" id="XP_049178171.1">
    <property type="nucleotide sequence ID" value="XM_049326309.1"/>
</dbReference>
<evidence type="ECO:0000256" key="5">
    <source>
        <dbReference type="ARBA" id="ARBA00023136"/>
    </source>
</evidence>
<dbReference type="GeneID" id="73382443"/>
<evidence type="ECO:0000256" key="3">
    <source>
        <dbReference type="ARBA" id="ARBA00022692"/>
    </source>
</evidence>
<keyword evidence="4 7" id="KW-1133">Transmembrane helix</keyword>
<dbReference type="Pfam" id="PF01679">
    <property type="entry name" value="Pmp3"/>
    <property type="match status" value="1"/>
</dbReference>
<evidence type="ECO:0000256" key="6">
    <source>
        <dbReference type="SAM" id="MobiDB-lite"/>
    </source>
</evidence>
<comment type="similarity">
    <text evidence="2">Belongs to the UPF0057 (PMP3) family.</text>
</comment>
<evidence type="ECO:0000256" key="7">
    <source>
        <dbReference type="SAM" id="Phobius"/>
    </source>
</evidence>
<protein>
    <submittedName>
        <fullName evidence="8">Uncharacterized protein</fullName>
    </submittedName>
</protein>
<evidence type="ECO:0000256" key="4">
    <source>
        <dbReference type="ARBA" id="ARBA00022989"/>
    </source>
</evidence>
<comment type="subcellular location">
    <subcellularLocation>
        <location evidence="1">Membrane</location>
    </subcellularLocation>
</comment>
<evidence type="ECO:0000313" key="8">
    <source>
        <dbReference type="EMBL" id="KAI3402422.2"/>
    </source>
</evidence>
<feature type="compositionally biased region" description="Low complexity" evidence="6">
    <location>
        <begin position="106"/>
        <end position="127"/>
    </location>
</feature>
<dbReference type="Proteomes" id="UP001202479">
    <property type="component" value="Unassembled WGS sequence"/>
</dbReference>
<name>A0AAI9WW65_9ASCO</name>
<dbReference type="GO" id="GO:0016020">
    <property type="term" value="C:membrane"/>
    <property type="evidence" value="ECO:0007669"/>
    <property type="project" value="UniProtKB-SubCell"/>
</dbReference>
<feature type="transmembrane region" description="Helical" evidence="7">
    <location>
        <begin position="6"/>
        <end position="26"/>
    </location>
</feature>
<dbReference type="PROSITE" id="PS01309">
    <property type="entry name" value="UPF0057"/>
    <property type="match status" value="1"/>
</dbReference>
<accession>A0AAI9WW65</accession>
<dbReference type="PANTHER" id="PTHR21659">
    <property type="entry name" value="HYDROPHOBIC PROTEIN RCI2 LOW TEMPERATURE AND SALT RESPONSIVE PROTEIN LTI6 -RELATED"/>
    <property type="match status" value="1"/>
</dbReference>
<comment type="caution">
    <text evidence="8">The sequence shown here is derived from an EMBL/GenBank/DDBJ whole genome shotgun (WGS) entry which is preliminary data.</text>
</comment>
<dbReference type="AlphaFoldDB" id="A0AAI9WW65"/>
<gene>
    <name evidence="8" type="ORF">KGF56_004830</name>
</gene>
<feature type="region of interest" description="Disordered" evidence="6">
    <location>
        <begin position="73"/>
        <end position="174"/>
    </location>
</feature>
<dbReference type="PANTHER" id="PTHR21659:SF42">
    <property type="entry name" value="UPF0057 MEMBRANE PROTEIN ZK632.10-RELATED"/>
    <property type="match status" value="1"/>
</dbReference>
<evidence type="ECO:0000256" key="2">
    <source>
        <dbReference type="ARBA" id="ARBA00009530"/>
    </source>
</evidence>
<keyword evidence="9" id="KW-1185">Reference proteome</keyword>
<feature type="transmembrane region" description="Helical" evidence="7">
    <location>
        <begin position="38"/>
        <end position="60"/>
    </location>
</feature>
<evidence type="ECO:0000256" key="1">
    <source>
        <dbReference type="ARBA" id="ARBA00004370"/>
    </source>
</evidence>
<evidence type="ECO:0000313" key="9">
    <source>
        <dbReference type="Proteomes" id="UP001202479"/>
    </source>
</evidence>
<reference evidence="8" key="1">
    <citation type="journal article" date="2022" name="DNA Res.">
        <title>Genome analysis of five recently described species of the CUG-Ser clade uncovers Candida theae as a new hybrid lineage with pathogenic potential in the Candida parapsilosis species complex.</title>
        <authorList>
            <person name="Mixao V."/>
            <person name="Del Olmo V."/>
            <person name="Hegedusova E."/>
            <person name="Saus E."/>
            <person name="Pryszcz L."/>
            <person name="Cillingova A."/>
            <person name="Nosek J."/>
            <person name="Gabaldon T."/>
        </authorList>
    </citation>
    <scope>NUCLEOTIDE SEQUENCE</scope>
    <source>
        <strain evidence="8">CBS 10844</strain>
    </source>
</reference>
<keyword evidence="5 7" id="KW-0472">Membrane</keyword>
<keyword evidence="3 7" id="KW-0812">Transmembrane</keyword>
<sequence length="174" mass="19359">MAPPSPQEQFILIITALVLPPLAIFLAKKYSVTNKEFLISLVLTLFGHVPGSIFSVYYLVCIDFPSYTRLPDAEETPTDNEGDNHPSVGVQEQRLHTGKRVKGSLQQQPSKQHQQQQQQQKQQQQQPYRDEVSSAPQTSTSSKAPLLGAGGLPSYHDVVHSNQDNKVSDNKTQH</sequence>
<organism evidence="8 9">
    <name type="scientific">Candida oxycetoniae</name>
    <dbReference type="NCBI Taxonomy" id="497107"/>
    <lineage>
        <taxon>Eukaryota</taxon>
        <taxon>Fungi</taxon>
        <taxon>Dikarya</taxon>
        <taxon>Ascomycota</taxon>
        <taxon>Saccharomycotina</taxon>
        <taxon>Pichiomycetes</taxon>
        <taxon>Debaryomycetaceae</taxon>
        <taxon>Candida/Lodderomyces clade</taxon>
        <taxon>Candida</taxon>
    </lineage>
</organism>
<feature type="compositionally biased region" description="Polar residues" evidence="6">
    <location>
        <begin position="134"/>
        <end position="143"/>
    </location>
</feature>
<dbReference type="InterPro" id="IPR000612">
    <property type="entry name" value="PMP3"/>
</dbReference>
<dbReference type="EMBL" id="JAHUZD010000149">
    <property type="protein sequence ID" value="KAI3402422.2"/>
    <property type="molecule type" value="Genomic_DNA"/>
</dbReference>